<evidence type="ECO:0000256" key="1">
    <source>
        <dbReference type="SAM" id="Phobius"/>
    </source>
</evidence>
<name>A0AAJ1T3M7_9BACI</name>
<organism evidence="3 4">
    <name type="scientific">Oikeobacillus pervagus</name>
    <dbReference type="NCBI Taxonomy" id="1325931"/>
    <lineage>
        <taxon>Bacteria</taxon>
        <taxon>Bacillati</taxon>
        <taxon>Bacillota</taxon>
        <taxon>Bacilli</taxon>
        <taxon>Bacillales</taxon>
        <taxon>Bacillaceae</taxon>
        <taxon>Oikeobacillus</taxon>
    </lineage>
</organism>
<reference evidence="3" key="1">
    <citation type="submission" date="2023-07" db="EMBL/GenBank/DDBJ databases">
        <title>Genomic Encyclopedia of Type Strains, Phase IV (KMG-IV): sequencing the most valuable type-strain genomes for metagenomic binning, comparative biology and taxonomic classification.</title>
        <authorList>
            <person name="Goeker M."/>
        </authorList>
    </citation>
    <scope>NUCLEOTIDE SEQUENCE</scope>
    <source>
        <strain evidence="3">DSM 23947</strain>
    </source>
</reference>
<dbReference type="Proteomes" id="UP001237207">
    <property type="component" value="Unassembled WGS sequence"/>
</dbReference>
<dbReference type="Pfam" id="PF05360">
    <property type="entry name" value="YiaAB"/>
    <property type="match status" value="1"/>
</dbReference>
<keyword evidence="1" id="KW-0812">Transmembrane</keyword>
<keyword evidence="4" id="KW-1185">Reference proteome</keyword>
<proteinExistence type="predicted"/>
<dbReference type="InterPro" id="IPR038972">
    <property type="entry name" value="YiaA-like"/>
</dbReference>
<dbReference type="GO" id="GO:0005886">
    <property type="term" value="C:plasma membrane"/>
    <property type="evidence" value="ECO:0007669"/>
    <property type="project" value="TreeGrafter"/>
</dbReference>
<comment type="caution">
    <text evidence="3">The sequence shown here is derived from an EMBL/GenBank/DDBJ whole genome shotgun (WGS) entry which is preliminary data.</text>
</comment>
<feature type="transmembrane region" description="Helical" evidence="1">
    <location>
        <begin position="38"/>
        <end position="56"/>
    </location>
</feature>
<dbReference type="PROSITE" id="PS51257">
    <property type="entry name" value="PROKAR_LIPOPROTEIN"/>
    <property type="match status" value="1"/>
</dbReference>
<dbReference type="EMBL" id="JAUSUC010000062">
    <property type="protein sequence ID" value="MDQ0216627.1"/>
    <property type="molecule type" value="Genomic_DNA"/>
</dbReference>
<dbReference type="GO" id="GO:0006974">
    <property type="term" value="P:DNA damage response"/>
    <property type="evidence" value="ECO:0007669"/>
    <property type="project" value="TreeGrafter"/>
</dbReference>
<keyword evidence="1" id="KW-0472">Membrane</keyword>
<dbReference type="PANTHER" id="PTHR37290:SF1">
    <property type="entry name" value="INNER MEMBRANE PROTEIN YIAA"/>
    <property type="match status" value="1"/>
</dbReference>
<accession>A0AAJ1T3M7</accession>
<dbReference type="AlphaFoldDB" id="A0AAJ1T3M7"/>
<protein>
    <recommendedName>
        <fullName evidence="2">YiaAB two helix domain-containing protein</fullName>
    </recommendedName>
</protein>
<keyword evidence="1" id="KW-1133">Transmembrane helix</keyword>
<gene>
    <name evidence="3" type="ORF">J2S13_003101</name>
</gene>
<dbReference type="PANTHER" id="PTHR37290">
    <property type="entry name" value="INNER MEMBRANE PROTEIN YIAA-RELATED"/>
    <property type="match status" value="1"/>
</dbReference>
<sequence length="76" mass="8695">MLKKRNTAAFTFLAWISFVAACLAMYIGIYFLNEPLVVKGYYAVTAAFLIMSSFVLQKVVRDNYEDEEKTKQIGKD</sequence>
<evidence type="ECO:0000313" key="4">
    <source>
        <dbReference type="Proteomes" id="UP001237207"/>
    </source>
</evidence>
<dbReference type="InterPro" id="IPR008024">
    <property type="entry name" value="YiaAB"/>
</dbReference>
<feature type="transmembrane region" description="Helical" evidence="1">
    <location>
        <begin position="12"/>
        <end position="32"/>
    </location>
</feature>
<evidence type="ECO:0000259" key="2">
    <source>
        <dbReference type="Pfam" id="PF05360"/>
    </source>
</evidence>
<feature type="domain" description="YiaAB two helix" evidence="2">
    <location>
        <begin position="10"/>
        <end position="62"/>
    </location>
</feature>
<evidence type="ECO:0000313" key="3">
    <source>
        <dbReference type="EMBL" id="MDQ0216627.1"/>
    </source>
</evidence>